<keyword evidence="2" id="KW-0472">Membrane</keyword>
<evidence type="ECO:0000313" key="3">
    <source>
        <dbReference type="EMBL" id="CCC57573.1"/>
    </source>
</evidence>
<dbReference type="Pfam" id="PF02493">
    <property type="entry name" value="MORN"/>
    <property type="match status" value="3"/>
</dbReference>
<accession>G0UIF4</accession>
<dbReference type="SMART" id="SM00698">
    <property type="entry name" value="MORN"/>
    <property type="match status" value="3"/>
</dbReference>
<reference evidence="3" key="2">
    <citation type="submission" date="2011-07" db="EMBL/GenBank/DDBJ databases">
        <authorList>
            <person name="Franz C."/>
        </authorList>
    </citation>
    <scope>NUCLEOTIDE SEQUENCE</scope>
    <source>
        <strain evidence="3">Fsh4-2</strain>
    </source>
</reference>
<dbReference type="SUPFAM" id="SSF82185">
    <property type="entry name" value="Histone H3 K4-specific methyltransferase SET7/9 N-terminal domain"/>
    <property type="match status" value="1"/>
</dbReference>
<gene>
    <name evidence="3" type="ORF">WT2_01592</name>
</gene>
<sequence>MKLKNIIQGLVIVVLLIAAVYSLLPDKQKHNQRLSIDDGGIIYQGSMFKHKFNGQGTVKFKNDDTYVGHFTNGQFNGQGRFTSHNHWEFKGQFKKNLPHGQGVLKMNKQSYQATFKKGELINAH</sequence>
<reference evidence="3" key="1">
    <citation type="journal article" date="2011" name="J. Bacteriol.">
        <title>Genome Sequence of Weissella thailandensis fsh4-2.</title>
        <authorList>
            <person name="Benomar N."/>
            <person name="Abriouel H."/>
            <person name="Lee H."/>
            <person name="Cho G.S."/>
            <person name="Huch M."/>
            <person name="Pulido R.P."/>
            <person name="Holzapfel W.H."/>
            <person name="Galvez A."/>
            <person name="Franz C.M."/>
        </authorList>
    </citation>
    <scope>NUCLEOTIDE SEQUENCE</scope>
    <source>
        <strain evidence="3">Fsh4-2</strain>
    </source>
</reference>
<keyword evidence="1" id="KW-0677">Repeat</keyword>
<feature type="transmembrane region" description="Helical" evidence="2">
    <location>
        <begin position="6"/>
        <end position="24"/>
    </location>
</feature>
<dbReference type="AlphaFoldDB" id="G0UIF4"/>
<dbReference type="Gene3D" id="2.20.110.10">
    <property type="entry name" value="Histone H3 K4-specific methyltransferase SET7/9 N-terminal domain"/>
    <property type="match status" value="2"/>
</dbReference>
<dbReference type="EMBL" id="HE575176">
    <property type="protein sequence ID" value="CCC57573.1"/>
    <property type="molecule type" value="Genomic_DNA"/>
</dbReference>
<name>G0UIF4_9LACO</name>
<dbReference type="PANTHER" id="PTHR43215">
    <property type="entry name" value="RADIAL SPOKE HEAD 1 HOMOLOG"/>
    <property type="match status" value="1"/>
</dbReference>
<evidence type="ECO:0000256" key="1">
    <source>
        <dbReference type="ARBA" id="ARBA00022737"/>
    </source>
</evidence>
<dbReference type="GO" id="GO:0005829">
    <property type="term" value="C:cytosol"/>
    <property type="evidence" value="ECO:0007669"/>
    <property type="project" value="TreeGrafter"/>
</dbReference>
<keyword evidence="2" id="KW-0812">Transmembrane</keyword>
<protein>
    <submittedName>
        <fullName evidence="3">MORN motif-containing protein</fullName>
    </submittedName>
</protein>
<organism evidence="3">
    <name type="scientific">Weissella thailandensis fsh4-2</name>
    <dbReference type="NCBI Taxonomy" id="1056112"/>
    <lineage>
        <taxon>Bacteria</taxon>
        <taxon>Bacillati</taxon>
        <taxon>Bacillota</taxon>
        <taxon>Bacilli</taxon>
        <taxon>Lactobacillales</taxon>
        <taxon>Lactobacillaceae</taxon>
        <taxon>Weissella</taxon>
    </lineage>
</organism>
<dbReference type="InterPro" id="IPR003409">
    <property type="entry name" value="MORN"/>
</dbReference>
<keyword evidence="2" id="KW-1133">Transmembrane helix</keyword>
<dbReference type="PANTHER" id="PTHR43215:SF14">
    <property type="entry name" value="RADIAL SPOKE HEAD 1 HOMOLOG"/>
    <property type="match status" value="1"/>
</dbReference>
<evidence type="ECO:0000256" key="2">
    <source>
        <dbReference type="SAM" id="Phobius"/>
    </source>
</evidence>
<proteinExistence type="predicted"/>